<dbReference type="Pfam" id="PF03747">
    <property type="entry name" value="ADP_ribosyl_GH"/>
    <property type="match status" value="1"/>
</dbReference>
<dbReference type="Gene3D" id="1.10.4080.10">
    <property type="entry name" value="ADP-ribosylation/Crystallin J1"/>
    <property type="match status" value="1"/>
</dbReference>
<dbReference type="OrthoDB" id="9761704at2"/>
<protein>
    <submittedName>
        <fullName evidence="1">ADP-ribosylglycohydrolase</fullName>
    </submittedName>
</protein>
<dbReference type="InterPro" id="IPR005502">
    <property type="entry name" value="Ribosyl_crysJ1"/>
</dbReference>
<gene>
    <name evidence="1" type="ORF">EDD59_10496</name>
</gene>
<dbReference type="InterPro" id="IPR036705">
    <property type="entry name" value="Ribosyl_crysJ1_sf"/>
</dbReference>
<dbReference type="RefSeq" id="WP_132379301.1">
    <property type="nucleotide sequence ID" value="NZ_SLZZ01000004.1"/>
</dbReference>
<reference evidence="1 2" key="1">
    <citation type="submission" date="2019-03" db="EMBL/GenBank/DDBJ databases">
        <title>Genomic Encyclopedia of Type Strains, Phase IV (KMG-IV): sequencing the most valuable type-strain genomes for metagenomic binning, comparative biology and taxonomic classification.</title>
        <authorList>
            <person name="Goeker M."/>
        </authorList>
    </citation>
    <scope>NUCLEOTIDE SEQUENCE [LARGE SCALE GENOMIC DNA]</scope>
    <source>
        <strain evidence="1 2">DSM 29489</strain>
    </source>
</reference>
<comment type="caution">
    <text evidence="1">The sequence shown here is derived from an EMBL/GenBank/DDBJ whole genome shotgun (WGS) entry which is preliminary data.</text>
</comment>
<organism evidence="1 2">
    <name type="scientific">Muricomes intestini</name>
    <dbReference type="NCBI Taxonomy" id="1796634"/>
    <lineage>
        <taxon>Bacteria</taxon>
        <taxon>Bacillati</taxon>
        <taxon>Bacillota</taxon>
        <taxon>Clostridia</taxon>
        <taxon>Lachnospirales</taxon>
        <taxon>Lachnospiraceae</taxon>
        <taxon>Muricomes</taxon>
    </lineage>
</organism>
<dbReference type="Proteomes" id="UP000295726">
    <property type="component" value="Unassembled WGS sequence"/>
</dbReference>
<proteinExistence type="predicted"/>
<keyword evidence="1" id="KW-0378">Hydrolase</keyword>
<sequence length="651" mass="72881">MKRTITYENYFDKVYGCMIGKCVSGTAGAPYEGMKQRLNLHFTAEDADTTLPNDDLDLQVLWLDVLENKGISVTSDSLADSFLANCPYSPGEYAVFKRNYRRHIHPPFSGKYNNPYYLEGMGCPIRSEIWGCIAPGTPELAVKLAGMDGVLDHGSNSVWAECFLAALESEAFFDNNIERLIRKSLSYIPKELRIYALVSDVLAWHEEKEDYDDIYRKILRYYGHPDCTNVFQNIGITLLALLKGEGDLLKTTELAVNGGYDTDCTGATVGAVMGLILGAGELGKRYDFSDQTYSLGVSAKRRSSKISDLAEDICRVGVHYTTRGQNNIKIENCPIIPLAPKEEKDSGISIDVHYEGNPVIGPKCDGRVSLLLRNDTCSIKKGTLTIQSDTLVSSIASEALSLEPKKTLELPVDFHLSEGSGIIEDSNIVDIDFWGEETLHYSIGFAGAVPWMLYGPFWENNLDIQTLIPGQSYMEQFTGATEEERLDHIRDYHLNAFVDIKKNYMNLGSLSKGELPPGGEAVYTYEDLITMGNLVDYQGPCCVYMVRSFYLQEERTYRLNIGYSDAFCLWLNGEKLAEREDVTWWTGENCHLNQVRVKKGINHMAVRLCRRSMESQFSCSFLENDTAKLGLISFPEYVVGIANVEPSFFSG</sequence>
<dbReference type="AlphaFoldDB" id="A0A4R3KDA9"/>
<accession>A0A4R3KDA9</accession>
<evidence type="ECO:0000313" key="1">
    <source>
        <dbReference type="EMBL" id="TCS81167.1"/>
    </source>
</evidence>
<dbReference type="EMBL" id="SLZZ01000004">
    <property type="protein sequence ID" value="TCS81167.1"/>
    <property type="molecule type" value="Genomic_DNA"/>
</dbReference>
<dbReference type="GO" id="GO:0016787">
    <property type="term" value="F:hydrolase activity"/>
    <property type="evidence" value="ECO:0007669"/>
    <property type="project" value="UniProtKB-KW"/>
</dbReference>
<name>A0A4R3KDA9_9FIRM</name>
<keyword evidence="2" id="KW-1185">Reference proteome</keyword>
<evidence type="ECO:0000313" key="2">
    <source>
        <dbReference type="Proteomes" id="UP000295726"/>
    </source>
</evidence>
<dbReference type="SUPFAM" id="SSF101478">
    <property type="entry name" value="ADP-ribosylglycohydrolase"/>
    <property type="match status" value="1"/>
</dbReference>